<evidence type="ECO:0000313" key="2">
    <source>
        <dbReference type="Proteomes" id="UP000766595"/>
    </source>
</evidence>
<gene>
    <name evidence="1" type="ORF">KL771_27765</name>
</gene>
<accession>A0A947D930</accession>
<keyword evidence="2" id="KW-1185">Reference proteome</keyword>
<sequence length="288" mass="31188">MSAWTLDDLAGLARPAILEELSIDAIFAARQAELVERLVAAGIDYSVEDLETDPAMILLQEAAFEETILRGRTNDVARARYLYYARLTEVDHLGAFYDVTRLAGEPDARFKLRIRLAVQGRSTGGTEPGYRGAALGASLRVADARVYREGRAPIIHVAVFSTDNNGVADETLLGLVRTALEQADRQVINDTIDVRSAVVDVVPVAADLWLLPDADVSLITTLRDGLQAAWAEASGLGRDLTRAWLASRLMADGVSNVVVTAPAADLVVPFDKAVRLGLPVLTYRGRSY</sequence>
<name>A0A947D930_9HYPH</name>
<evidence type="ECO:0000313" key="1">
    <source>
        <dbReference type="EMBL" id="MBT9293281.1"/>
    </source>
</evidence>
<dbReference type="RefSeq" id="WP_261971767.1">
    <property type="nucleotide sequence ID" value="NZ_JAHHZF010000028.1"/>
</dbReference>
<dbReference type="AlphaFoldDB" id="A0A947D930"/>
<reference evidence="1 2" key="1">
    <citation type="submission" date="2021-06" db="EMBL/GenBank/DDBJ databases">
        <authorList>
            <person name="Grouzdev D.S."/>
            <person name="Koziaeva V."/>
        </authorList>
    </citation>
    <scope>NUCLEOTIDE SEQUENCE [LARGE SCALE GENOMIC DNA]</scope>
    <source>
        <strain evidence="1 2">22</strain>
    </source>
</reference>
<dbReference type="PIRSF" id="PIRSF020481">
    <property type="entry name" value="BAP"/>
    <property type="match status" value="1"/>
</dbReference>
<protein>
    <submittedName>
        <fullName evidence="1">Baseplate J/gp47 family protein</fullName>
    </submittedName>
</protein>
<organism evidence="1 2">
    <name type="scientific">Prosthecodimorpha staleyi</name>
    <dbReference type="NCBI Taxonomy" id="2840188"/>
    <lineage>
        <taxon>Bacteria</taxon>
        <taxon>Pseudomonadati</taxon>
        <taxon>Pseudomonadota</taxon>
        <taxon>Alphaproteobacteria</taxon>
        <taxon>Hyphomicrobiales</taxon>
        <taxon>Ancalomicrobiaceae</taxon>
        <taxon>Prosthecodimorpha</taxon>
    </lineage>
</organism>
<proteinExistence type="predicted"/>
<dbReference type="Proteomes" id="UP000766595">
    <property type="component" value="Unassembled WGS sequence"/>
</dbReference>
<comment type="caution">
    <text evidence="1">The sequence shown here is derived from an EMBL/GenBank/DDBJ whole genome shotgun (WGS) entry which is preliminary data.</text>
</comment>
<dbReference type="EMBL" id="JAHHZF010000028">
    <property type="protein sequence ID" value="MBT9293281.1"/>
    <property type="molecule type" value="Genomic_DNA"/>
</dbReference>
<dbReference type="InterPro" id="IPR014507">
    <property type="entry name" value="Baseplate_assembly_J_pred"/>
</dbReference>